<dbReference type="Gene3D" id="1.10.150.50">
    <property type="entry name" value="Transcription Factor, Ets-1"/>
    <property type="match status" value="1"/>
</dbReference>
<keyword evidence="3" id="KW-0812">Transmembrane</keyword>
<dbReference type="PROSITE" id="PS50222">
    <property type="entry name" value="EF_HAND_2"/>
    <property type="match status" value="1"/>
</dbReference>
<dbReference type="FunFam" id="1.10.150.50:FF:000074">
    <property type="entry name" value="Stromal interaction molecule"/>
    <property type="match status" value="1"/>
</dbReference>
<dbReference type="InterPro" id="IPR002048">
    <property type="entry name" value="EF_hand_dom"/>
</dbReference>
<feature type="signal peptide" evidence="4">
    <location>
        <begin position="1"/>
        <end position="29"/>
    </location>
</feature>
<evidence type="ECO:0000256" key="2">
    <source>
        <dbReference type="SAM" id="MobiDB-lite"/>
    </source>
</evidence>
<dbReference type="SUPFAM" id="SSF47473">
    <property type="entry name" value="EF-hand"/>
    <property type="match status" value="1"/>
</dbReference>
<evidence type="ECO:0000313" key="6">
    <source>
        <dbReference type="EMBL" id="KAK1743141.1"/>
    </source>
</evidence>
<dbReference type="GO" id="GO:0006874">
    <property type="term" value="P:intracellular calcium ion homeostasis"/>
    <property type="evidence" value="ECO:0007669"/>
    <property type="project" value="TreeGrafter"/>
</dbReference>
<dbReference type="Gene3D" id="1.10.238.10">
    <property type="entry name" value="EF-hand"/>
    <property type="match status" value="1"/>
</dbReference>
<sequence length="684" mass="76545">MSLPLRRRTLNHAASIAFLSSLFLAASSSNEPVIVPTTPRREEEQVINACASPRIFNFNINPTVPTTLPIILPRDTPQLGDGQRSMEASGLFFDSIDKDGDGQIEPEEVAMFLKNQIGELETQQAVDSEVVTVMARLDQNHDNGLGMADMHEYWMQLETLLTAEEVAEWIVYAVQLPGSVGKMFLEHSVTGYDFPEIVENGGKILSDDLGISKSSFRNKIVRQMQARMLGIGGNPEMPSKFDFKLQSCNAVSLSWERATGRVFPVHSYRIQRRGINLFGNTQAIENGGTTAIGHGVYYSAAIGSNSDWKTIYVGNDLEFVDSSLETGHNYMYRIQAWNSVGKSGWEIIDLSKALKKQRCSTKPSPKVTARESASSTTFRHTIPDNTVEVGWSSLPTRLVWGIIVVVQFFYHFIRGIFGVVAMGAAIMRFRRASASSSSQASVVLPFVSFWQKVNKLSVKWIEREIIPKTMLGDRKSIKIQEQLHDERIMATGLRGYERLQKKCKNKDSIIANGHSREASKNSNRTRSSEELASPLPKEVVVRRGVASSLPQNTFFWKRAQRTSTRSFDTKRSNEVSTDSEVESSERKNGTSVKSGSSSRKTSRTSPKLSRHYTDIDDGSRCIECLKKFQFAKRYKHHCSRCMSTFCHKHGRTTHPNIVSCKVPGTCLCNPCLEVLKKKGSLSQR</sequence>
<evidence type="ECO:0000256" key="4">
    <source>
        <dbReference type="SAM" id="SignalP"/>
    </source>
</evidence>
<dbReference type="AlphaFoldDB" id="A0AAD9DD18"/>
<accession>A0AAD9DD18</accession>
<dbReference type="EMBL" id="JATAAI010000009">
    <property type="protein sequence ID" value="KAK1743141.1"/>
    <property type="molecule type" value="Genomic_DNA"/>
</dbReference>
<evidence type="ECO:0000256" key="1">
    <source>
        <dbReference type="ARBA" id="ARBA00022837"/>
    </source>
</evidence>
<gene>
    <name evidence="6" type="ORF">QTG54_005762</name>
</gene>
<reference evidence="6" key="1">
    <citation type="submission" date="2023-06" db="EMBL/GenBank/DDBJ databases">
        <title>Survivors Of The Sea: Transcriptome response of Skeletonema marinoi to long-term dormancy.</title>
        <authorList>
            <person name="Pinder M.I.M."/>
            <person name="Kourtchenko O."/>
            <person name="Robertson E.K."/>
            <person name="Larsson T."/>
            <person name="Maumus F."/>
            <person name="Osuna-Cruz C.M."/>
            <person name="Vancaester E."/>
            <person name="Stenow R."/>
            <person name="Vandepoele K."/>
            <person name="Ploug H."/>
            <person name="Bruchert V."/>
            <person name="Godhe A."/>
            <person name="Topel M."/>
        </authorList>
    </citation>
    <scope>NUCLEOTIDE SEQUENCE</scope>
    <source>
        <strain evidence="6">R05AC</strain>
    </source>
</reference>
<dbReference type="SMART" id="SM00060">
    <property type="entry name" value="FN3"/>
    <property type="match status" value="1"/>
</dbReference>
<feature type="region of interest" description="Disordered" evidence="2">
    <location>
        <begin position="507"/>
        <end position="535"/>
    </location>
</feature>
<name>A0AAD9DD18_9STRA</name>
<dbReference type="InterPro" id="IPR013083">
    <property type="entry name" value="Znf_RING/FYVE/PHD"/>
</dbReference>
<dbReference type="PANTHER" id="PTHR15136:SF13">
    <property type="entry name" value="SAM DOMAIN-CONTAINING PROTEIN"/>
    <property type="match status" value="1"/>
</dbReference>
<comment type="caution">
    <text evidence="6">The sequence shown here is derived from an EMBL/GenBank/DDBJ whole genome shotgun (WGS) entry which is preliminary data.</text>
</comment>
<dbReference type="SUPFAM" id="SSF49265">
    <property type="entry name" value="Fibronectin type III"/>
    <property type="match status" value="1"/>
</dbReference>
<dbReference type="InterPro" id="IPR011992">
    <property type="entry name" value="EF-hand-dom_pair"/>
</dbReference>
<dbReference type="GO" id="GO:0005886">
    <property type="term" value="C:plasma membrane"/>
    <property type="evidence" value="ECO:0007669"/>
    <property type="project" value="TreeGrafter"/>
</dbReference>
<organism evidence="6 7">
    <name type="scientific">Skeletonema marinoi</name>
    <dbReference type="NCBI Taxonomy" id="267567"/>
    <lineage>
        <taxon>Eukaryota</taxon>
        <taxon>Sar</taxon>
        <taxon>Stramenopiles</taxon>
        <taxon>Ochrophyta</taxon>
        <taxon>Bacillariophyta</taxon>
        <taxon>Coscinodiscophyceae</taxon>
        <taxon>Thalassiosirophycidae</taxon>
        <taxon>Thalassiosirales</taxon>
        <taxon>Skeletonemataceae</taxon>
        <taxon>Skeletonema</taxon>
        <taxon>Skeletonema marinoi-dohrnii complex</taxon>
    </lineage>
</organism>
<evidence type="ECO:0000256" key="3">
    <source>
        <dbReference type="SAM" id="Phobius"/>
    </source>
</evidence>
<evidence type="ECO:0000313" key="7">
    <source>
        <dbReference type="Proteomes" id="UP001224775"/>
    </source>
</evidence>
<keyword evidence="4" id="KW-0732">Signal</keyword>
<dbReference type="GO" id="GO:0002115">
    <property type="term" value="P:store-operated calcium entry"/>
    <property type="evidence" value="ECO:0007669"/>
    <property type="project" value="TreeGrafter"/>
</dbReference>
<feature type="transmembrane region" description="Helical" evidence="3">
    <location>
        <begin position="398"/>
        <end position="426"/>
    </location>
</feature>
<keyword evidence="3" id="KW-1133">Transmembrane helix</keyword>
<dbReference type="InterPro" id="IPR003961">
    <property type="entry name" value="FN3_dom"/>
</dbReference>
<keyword evidence="7" id="KW-1185">Reference proteome</keyword>
<dbReference type="CDD" id="cd00051">
    <property type="entry name" value="EFh"/>
    <property type="match status" value="1"/>
</dbReference>
<dbReference type="InterPro" id="IPR018247">
    <property type="entry name" value="EF_Hand_1_Ca_BS"/>
</dbReference>
<evidence type="ECO:0000259" key="5">
    <source>
        <dbReference type="PROSITE" id="PS50222"/>
    </source>
</evidence>
<dbReference type="SUPFAM" id="SSF57903">
    <property type="entry name" value="FYVE/PHD zinc finger"/>
    <property type="match status" value="1"/>
</dbReference>
<dbReference type="InterPro" id="IPR013761">
    <property type="entry name" value="SAM/pointed_sf"/>
</dbReference>
<dbReference type="Gene3D" id="3.30.40.10">
    <property type="entry name" value="Zinc/RING finger domain, C3HC4 (zinc finger)"/>
    <property type="match status" value="1"/>
</dbReference>
<protein>
    <submittedName>
        <fullName evidence="6">Stromal interaction molecule</fullName>
    </submittedName>
</protein>
<dbReference type="PROSITE" id="PS00018">
    <property type="entry name" value="EF_HAND_1"/>
    <property type="match status" value="1"/>
</dbReference>
<feature type="compositionally biased region" description="Low complexity" evidence="2">
    <location>
        <begin position="590"/>
        <end position="607"/>
    </location>
</feature>
<dbReference type="Proteomes" id="UP001224775">
    <property type="component" value="Unassembled WGS sequence"/>
</dbReference>
<dbReference type="InterPro" id="IPR036116">
    <property type="entry name" value="FN3_sf"/>
</dbReference>
<dbReference type="InterPro" id="IPR011011">
    <property type="entry name" value="Znf_FYVE_PHD"/>
</dbReference>
<feature type="chain" id="PRO_5042110749" evidence="4">
    <location>
        <begin position="30"/>
        <end position="684"/>
    </location>
</feature>
<keyword evidence="1" id="KW-0106">Calcium</keyword>
<feature type="region of interest" description="Disordered" evidence="2">
    <location>
        <begin position="565"/>
        <end position="611"/>
    </location>
</feature>
<keyword evidence="3" id="KW-0472">Membrane</keyword>
<feature type="domain" description="EF-hand" evidence="5">
    <location>
        <begin position="84"/>
        <end position="119"/>
    </location>
</feature>
<dbReference type="GO" id="GO:0005509">
    <property type="term" value="F:calcium ion binding"/>
    <property type="evidence" value="ECO:0007669"/>
    <property type="project" value="InterPro"/>
</dbReference>
<dbReference type="InterPro" id="IPR037608">
    <property type="entry name" value="STIM1/2"/>
</dbReference>
<dbReference type="GO" id="GO:0005246">
    <property type="term" value="F:calcium channel regulator activity"/>
    <property type="evidence" value="ECO:0007669"/>
    <property type="project" value="InterPro"/>
</dbReference>
<dbReference type="InterPro" id="IPR013783">
    <property type="entry name" value="Ig-like_fold"/>
</dbReference>
<dbReference type="Gene3D" id="2.60.40.10">
    <property type="entry name" value="Immunoglobulins"/>
    <property type="match status" value="1"/>
</dbReference>
<proteinExistence type="predicted"/>
<dbReference type="PANTHER" id="PTHR15136">
    <property type="entry name" value="STROMAL INTERACTION MOLECULE HOMOLOG"/>
    <property type="match status" value="1"/>
</dbReference>
<dbReference type="CDD" id="cd00063">
    <property type="entry name" value="FN3"/>
    <property type="match status" value="1"/>
</dbReference>
<dbReference type="CDD" id="cd00065">
    <property type="entry name" value="FYVE_like_SF"/>
    <property type="match status" value="1"/>
</dbReference>
<dbReference type="GO" id="GO:0005783">
    <property type="term" value="C:endoplasmic reticulum"/>
    <property type="evidence" value="ECO:0007669"/>
    <property type="project" value="TreeGrafter"/>
</dbReference>